<dbReference type="Gramene" id="PRQ42999">
    <property type="protein sequence ID" value="PRQ42999"/>
    <property type="gene ID" value="RchiOBHm_Chr3g0463691"/>
</dbReference>
<proteinExistence type="predicted"/>
<protein>
    <submittedName>
        <fullName evidence="1">Putative ribosomal protein L2 domain 2</fullName>
    </submittedName>
</protein>
<dbReference type="GO" id="GO:0005840">
    <property type="term" value="C:ribosome"/>
    <property type="evidence" value="ECO:0007669"/>
    <property type="project" value="UniProtKB-KW"/>
</dbReference>
<dbReference type="Proteomes" id="UP000238479">
    <property type="component" value="Chromosome 3"/>
</dbReference>
<reference evidence="1 2" key="1">
    <citation type="journal article" date="2018" name="Nat. Genet.">
        <title>The Rosa genome provides new insights in the design of modern roses.</title>
        <authorList>
            <person name="Bendahmane M."/>
        </authorList>
    </citation>
    <scope>NUCLEOTIDE SEQUENCE [LARGE SCALE GENOMIC DNA]</scope>
    <source>
        <strain evidence="2">cv. Old Blush</strain>
    </source>
</reference>
<dbReference type="AlphaFoldDB" id="A0A2P6R9A1"/>
<dbReference type="EMBL" id="PDCK01000041">
    <property type="protein sequence ID" value="PRQ42999.1"/>
    <property type="molecule type" value="Genomic_DNA"/>
</dbReference>
<accession>A0A2P6R9A1</accession>
<sequence>MHNMASITPRTVLIILAGTFRGNTVILLKHVNCTEGTRAITSVSQIHM</sequence>
<keyword evidence="1" id="KW-0687">Ribonucleoprotein</keyword>
<name>A0A2P6R9A1_ROSCH</name>
<evidence type="ECO:0000313" key="1">
    <source>
        <dbReference type="EMBL" id="PRQ42999.1"/>
    </source>
</evidence>
<evidence type="ECO:0000313" key="2">
    <source>
        <dbReference type="Proteomes" id="UP000238479"/>
    </source>
</evidence>
<gene>
    <name evidence="1" type="ORF">RchiOBHm_Chr3g0463691</name>
</gene>
<organism evidence="1 2">
    <name type="scientific">Rosa chinensis</name>
    <name type="common">China rose</name>
    <dbReference type="NCBI Taxonomy" id="74649"/>
    <lineage>
        <taxon>Eukaryota</taxon>
        <taxon>Viridiplantae</taxon>
        <taxon>Streptophyta</taxon>
        <taxon>Embryophyta</taxon>
        <taxon>Tracheophyta</taxon>
        <taxon>Spermatophyta</taxon>
        <taxon>Magnoliopsida</taxon>
        <taxon>eudicotyledons</taxon>
        <taxon>Gunneridae</taxon>
        <taxon>Pentapetalae</taxon>
        <taxon>rosids</taxon>
        <taxon>fabids</taxon>
        <taxon>Rosales</taxon>
        <taxon>Rosaceae</taxon>
        <taxon>Rosoideae</taxon>
        <taxon>Rosoideae incertae sedis</taxon>
        <taxon>Rosa</taxon>
    </lineage>
</organism>
<keyword evidence="1" id="KW-0689">Ribosomal protein</keyword>
<keyword evidence="2" id="KW-1185">Reference proteome</keyword>
<comment type="caution">
    <text evidence="1">The sequence shown here is derived from an EMBL/GenBank/DDBJ whole genome shotgun (WGS) entry which is preliminary data.</text>
</comment>